<dbReference type="PANTHER" id="PTHR35347:SF1">
    <property type="entry name" value="COILED-COIL DOMAIN-CONTAINING PROTEIN 175"/>
    <property type="match status" value="1"/>
</dbReference>
<dbReference type="Gene3D" id="1.10.287.1490">
    <property type="match status" value="1"/>
</dbReference>
<dbReference type="PANTHER" id="PTHR35347">
    <property type="entry name" value="COILED-COIL DOMAIN-CONTAINING PROTEIN 175"/>
    <property type="match status" value="1"/>
</dbReference>
<name>A0AAV1FU17_XYRNO</name>
<dbReference type="EMBL" id="OY660872">
    <property type="protein sequence ID" value="CAJ1064678.1"/>
    <property type="molecule type" value="Genomic_DNA"/>
</dbReference>
<reference evidence="2" key="1">
    <citation type="submission" date="2023-08" db="EMBL/GenBank/DDBJ databases">
        <authorList>
            <person name="Alioto T."/>
            <person name="Alioto T."/>
            <person name="Gomez Garrido J."/>
        </authorList>
    </citation>
    <scope>NUCLEOTIDE SEQUENCE</scope>
</reference>
<dbReference type="Proteomes" id="UP001178508">
    <property type="component" value="Chromosome 9"/>
</dbReference>
<feature type="coiled-coil region" evidence="1">
    <location>
        <begin position="377"/>
        <end position="450"/>
    </location>
</feature>
<evidence type="ECO:0000256" key="1">
    <source>
        <dbReference type="SAM" id="Coils"/>
    </source>
</evidence>
<sequence>MASSCLVPDFPAVMVALEHIKKLDKQLKEDGVPFSPEASLHLLEITAAISELEADRRATHEHLEVETIENSKLRQQINITRERMIQDIIADVAAARASNANEIQQLHQDLCSVSQLQESTMKRQEALSCHNEALLPEREQVMAGHEEMVRALNDQITFKYSLQNQIDQTQEKTQELKFSIDAVKQDIRALQQNMELEREASSVKKGCLSKEKNQVVEKIKQQKQTISKCRRELNRVNDKKVKSIAHLDQLTSDLAMLESNMQRLAESRCQCEKQLEGEIQKQQELRDQKDMLKEKLNDLKEDFRAAIQSLKEEIASVEDKIKQERASGMRHQDSWAQMCEKLKRQQEEESDVKAEHLHISQKLEQSKLQLEERIASIIKHNQEIREMARQIQELQEASKMNKHMFERNQEEICGNVDTEKKNISQYEEEKKQLTKLLEEAKKVQKEHMQKLKSDISSTWRRYEELSQEEAALHQRQPKSVDEDLLRSYMDQSKVEHRQRETRCHEEIQQCITVTENITRSNREKQREVEQKEELLKEVEAKANEEHCRYQKLETFISELRRQESHLELLIKSLQDKTSTLLQPKEEMKAELEKLRANHMDLLDKQASELLAVETDIYNNGVMLEQVRMENSRLHLCIRQMTEDVDGARRDKDRYWQEAQQFKQKRTALYESLQAALREDLLLIQDCQDGDGVLLRSFTDLLDHLGHRNQQLRSVSKLLHKQMLDFSKRLGDKATAEQQS</sequence>
<accession>A0AAV1FU17</accession>
<keyword evidence="3" id="KW-1185">Reference proteome</keyword>
<feature type="coiled-coil region" evidence="1">
    <location>
        <begin position="180"/>
        <end position="327"/>
    </location>
</feature>
<evidence type="ECO:0000313" key="2">
    <source>
        <dbReference type="EMBL" id="CAJ1064678.1"/>
    </source>
</evidence>
<organism evidence="2 3">
    <name type="scientific">Xyrichtys novacula</name>
    <name type="common">Pearly razorfish</name>
    <name type="synonym">Hemipteronotus novacula</name>
    <dbReference type="NCBI Taxonomy" id="13765"/>
    <lineage>
        <taxon>Eukaryota</taxon>
        <taxon>Metazoa</taxon>
        <taxon>Chordata</taxon>
        <taxon>Craniata</taxon>
        <taxon>Vertebrata</taxon>
        <taxon>Euteleostomi</taxon>
        <taxon>Actinopterygii</taxon>
        <taxon>Neopterygii</taxon>
        <taxon>Teleostei</taxon>
        <taxon>Neoteleostei</taxon>
        <taxon>Acanthomorphata</taxon>
        <taxon>Eupercaria</taxon>
        <taxon>Labriformes</taxon>
        <taxon>Labridae</taxon>
        <taxon>Xyrichtys</taxon>
    </lineage>
</organism>
<protein>
    <submittedName>
        <fullName evidence="2">Coiled-coil domain-containing protein 175</fullName>
    </submittedName>
</protein>
<dbReference type="AlphaFoldDB" id="A0AAV1FU17"/>
<evidence type="ECO:0000313" key="3">
    <source>
        <dbReference type="Proteomes" id="UP001178508"/>
    </source>
</evidence>
<keyword evidence="1" id="KW-0175">Coiled coil</keyword>
<dbReference type="InterPro" id="IPR038834">
    <property type="entry name" value="CCDC175"/>
</dbReference>
<feature type="coiled-coil region" evidence="1">
    <location>
        <begin position="514"/>
        <end position="604"/>
    </location>
</feature>
<proteinExistence type="predicted"/>
<gene>
    <name evidence="2" type="ORF">XNOV1_A041707</name>
</gene>